<organism evidence="1 2">
    <name type="scientific">Panagrolaimus sp. ES5</name>
    <dbReference type="NCBI Taxonomy" id="591445"/>
    <lineage>
        <taxon>Eukaryota</taxon>
        <taxon>Metazoa</taxon>
        <taxon>Ecdysozoa</taxon>
        <taxon>Nematoda</taxon>
        <taxon>Chromadorea</taxon>
        <taxon>Rhabditida</taxon>
        <taxon>Tylenchina</taxon>
        <taxon>Panagrolaimomorpha</taxon>
        <taxon>Panagrolaimoidea</taxon>
        <taxon>Panagrolaimidae</taxon>
        <taxon>Panagrolaimus</taxon>
    </lineage>
</organism>
<sequence length="108" mass="12529">PGRQAVFKEEKPKKKPVSNVEPVADQNKPKKAARIPKDGSIKPKNLSSKSKYINEDFLKNIKKYSVKPKKKIVQKERNPSPDYFTKVENDLCCDCNGDWSEWHSNDYY</sequence>
<evidence type="ECO:0000313" key="1">
    <source>
        <dbReference type="Proteomes" id="UP000887579"/>
    </source>
</evidence>
<proteinExistence type="predicted"/>
<name>A0AC34G229_9BILA</name>
<accession>A0AC34G229</accession>
<protein>
    <submittedName>
        <fullName evidence="2">Uncharacterized protein</fullName>
    </submittedName>
</protein>
<dbReference type="WBParaSite" id="ES5_v2.g23698.t1">
    <property type="protein sequence ID" value="ES5_v2.g23698.t1"/>
    <property type="gene ID" value="ES5_v2.g23698"/>
</dbReference>
<dbReference type="Proteomes" id="UP000887579">
    <property type="component" value="Unplaced"/>
</dbReference>
<evidence type="ECO:0000313" key="2">
    <source>
        <dbReference type="WBParaSite" id="ES5_v2.g23698.t1"/>
    </source>
</evidence>
<reference evidence="2" key="1">
    <citation type="submission" date="2022-11" db="UniProtKB">
        <authorList>
            <consortium name="WormBaseParasite"/>
        </authorList>
    </citation>
    <scope>IDENTIFICATION</scope>
</reference>